<feature type="modified residue" description="4-aspartylphosphate" evidence="6">
    <location>
        <position position="1844"/>
    </location>
</feature>
<dbReference type="PROSITE" id="PS50110">
    <property type="entry name" value="RESPONSE_REGULATORY"/>
    <property type="match status" value="1"/>
</dbReference>
<dbReference type="InterPro" id="IPR036097">
    <property type="entry name" value="HisK_dim/P_sf"/>
</dbReference>
<evidence type="ECO:0000256" key="3">
    <source>
        <dbReference type="ARBA" id="ARBA00022553"/>
    </source>
</evidence>
<dbReference type="SUPFAM" id="SSF55874">
    <property type="entry name" value="ATPase domain of HSP90 chaperone/DNA topoisomerase II/histidine kinase"/>
    <property type="match status" value="1"/>
</dbReference>
<evidence type="ECO:0000256" key="1">
    <source>
        <dbReference type="ARBA" id="ARBA00000085"/>
    </source>
</evidence>
<dbReference type="Pfam" id="PF02518">
    <property type="entry name" value="HATPase_c"/>
    <property type="match status" value="1"/>
</dbReference>
<dbReference type="Gene3D" id="1.10.510.10">
    <property type="entry name" value="Transferase(Phosphotransferase) domain 1"/>
    <property type="match status" value="1"/>
</dbReference>
<dbReference type="SUPFAM" id="SSF55781">
    <property type="entry name" value="GAF domain-like"/>
    <property type="match status" value="1"/>
</dbReference>
<dbReference type="GO" id="GO:0000155">
    <property type="term" value="F:phosphorelay sensor kinase activity"/>
    <property type="evidence" value="ECO:0007669"/>
    <property type="project" value="InterPro"/>
</dbReference>
<evidence type="ECO:0000313" key="12">
    <source>
        <dbReference type="Proteomes" id="UP000001880"/>
    </source>
</evidence>
<feature type="region of interest" description="Disordered" evidence="7">
    <location>
        <begin position="1644"/>
        <end position="1686"/>
    </location>
</feature>
<dbReference type="SMART" id="SM00065">
    <property type="entry name" value="GAF"/>
    <property type="match status" value="1"/>
</dbReference>
<dbReference type="CDD" id="cd00082">
    <property type="entry name" value="HisKA"/>
    <property type="match status" value="1"/>
</dbReference>
<dbReference type="Gene3D" id="3.30.565.10">
    <property type="entry name" value="Histidine kinase-like ATPase, C-terminal domain"/>
    <property type="match status" value="1"/>
</dbReference>
<dbReference type="PRINTS" id="PR00344">
    <property type="entry name" value="BCTRLSENSOR"/>
</dbReference>
<dbReference type="InterPro" id="IPR003594">
    <property type="entry name" value="HATPase_dom"/>
</dbReference>
<evidence type="ECO:0000256" key="4">
    <source>
        <dbReference type="ARBA" id="ARBA00022679"/>
    </source>
</evidence>
<dbReference type="Pfam" id="PF00072">
    <property type="entry name" value="Response_reg"/>
    <property type="match status" value="1"/>
</dbReference>
<dbReference type="EC" id="2.7.13.3" evidence="2"/>
<evidence type="ECO:0000256" key="5">
    <source>
        <dbReference type="ARBA" id="ARBA00022777"/>
    </source>
</evidence>
<dbReference type="Pfam" id="PF01590">
    <property type="entry name" value="GAF"/>
    <property type="match status" value="1"/>
</dbReference>
<dbReference type="EMBL" id="CP001804">
    <property type="protein sequence ID" value="ACY14726.1"/>
    <property type="molecule type" value="Genomic_DNA"/>
</dbReference>
<dbReference type="HOGENOM" id="CLU_000445_34_2_7"/>
<evidence type="ECO:0000259" key="8">
    <source>
        <dbReference type="PROSITE" id="PS50011"/>
    </source>
</evidence>
<dbReference type="InterPro" id="IPR029016">
    <property type="entry name" value="GAF-like_dom_sf"/>
</dbReference>
<dbReference type="STRING" id="502025.Hoch_2181"/>
<dbReference type="SUPFAM" id="SSF52172">
    <property type="entry name" value="CheY-like"/>
    <property type="match status" value="1"/>
</dbReference>
<accession>D0LH04</accession>
<reference evidence="11 12" key="1">
    <citation type="journal article" date="2010" name="Stand. Genomic Sci.">
        <title>Complete genome sequence of Haliangium ochraceum type strain (SMP-2).</title>
        <authorList>
            <consortium name="US DOE Joint Genome Institute (JGI-PGF)"/>
            <person name="Ivanova N."/>
            <person name="Daum C."/>
            <person name="Lang E."/>
            <person name="Abt B."/>
            <person name="Kopitz M."/>
            <person name="Saunders E."/>
            <person name="Lapidus A."/>
            <person name="Lucas S."/>
            <person name="Glavina Del Rio T."/>
            <person name="Nolan M."/>
            <person name="Tice H."/>
            <person name="Copeland A."/>
            <person name="Cheng J.F."/>
            <person name="Chen F."/>
            <person name="Bruce D."/>
            <person name="Goodwin L."/>
            <person name="Pitluck S."/>
            <person name="Mavromatis K."/>
            <person name="Pati A."/>
            <person name="Mikhailova N."/>
            <person name="Chen A."/>
            <person name="Palaniappan K."/>
            <person name="Land M."/>
            <person name="Hauser L."/>
            <person name="Chang Y.J."/>
            <person name="Jeffries C.D."/>
            <person name="Detter J.C."/>
            <person name="Brettin T."/>
            <person name="Rohde M."/>
            <person name="Goker M."/>
            <person name="Bristow J."/>
            <person name="Markowitz V."/>
            <person name="Eisen J.A."/>
            <person name="Hugenholtz P."/>
            <person name="Kyrpides N.C."/>
            <person name="Klenk H.P."/>
        </authorList>
    </citation>
    <scope>NUCLEOTIDE SEQUENCE [LARGE SCALE GENOMIC DNA]</scope>
    <source>
        <strain evidence="12">DSM 14365 / CIP 107738 / JCM 11303 / AJ 13395 / SMP-2</strain>
    </source>
</reference>
<dbReference type="Pfam" id="PF13191">
    <property type="entry name" value="AAA_16"/>
    <property type="match status" value="1"/>
</dbReference>
<dbReference type="SMART" id="SM00388">
    <property type="entry name" value="HisKA"/>
    <property type="match status" value="1"/>
</dbReference>
<dbReference type="PANTHER" id="PTHR43642">
    <property type="entry name" value="HYBRID SIGNAL TRANSDUCTION HISTIDINE KINASE G"/>
    <property type="match status" value="1"/>
</dbReference>
<keyword evidence="11" id="KW-0067">ATP-binding</keyword>
<dbReference type="CDD" id="cd17546">
    <property type="entry name" value="REC_hyHK_CKI1_RcsC-like"/>
    <property type="match status" value="1"/>
</dbReference>
<comment type="catalytic activity">
    <reaction evidence="1">
        <text>ATP + protein L-histidine = ADP + protein N-phospho-L-histidine.</text>
        <dbReference type="EC" id="2.7.13.3"/>
    </reaction>
</comment>
<name>D0LH04_HALO1</name>
<dbReference type="InterPro" id="IPR003661">
    <property type="entry name" value="HisK_dim/P_dom"/>
</dbReference>
<proteinExistence type="predicted"/>
<protein>
    <recommendedName>
        <fullName evidence="2">histidine kinase</fullName>
        <ecNumber evidence="2">2.7.13.3</ecNumber>
    </recommendedName>
</protein>
<keyword evidence="4" id="KW-0808">Transferase</keyword>
<dbReference type="GO" id="GO:0005524">
    <property type="term" value="F:ATP binding"/>
    <property type="evidence" value="ECO:0007669"/>
    <property type="project" value="UniProtKB-KW"/>
</dbReference>
<feature type="domain" description="Protein kinase" evidence="8">
    <location>
        <begin position="8"/>
        <end position="276"/>
    </location>
</feature>
<evidence type="ECO:0000259" key="9">
    <source>
        <dbReference type="PROSITE" id="PS50109"/>
    </source>
</evidence>
<dbReference type="Pfam" id="PF00069">
    <property type="entry name" value="Pkinase"/>
    <property type="match status" value="1"/>
</dbReference>
<dbReference type="InterPro" id="IPR000719">
    <property type="entry name" value="Prot_kinase_dom"/>
</dbReference>
<evidence type="ECO:0000256" key="6">
    <source>
        <dbReference type="PROSITE-ProRule" id="PRU00169"/>
    </source>
</evidence>
<dbReference type="Gene3D" id="3.40.50.2300">
    <property type="match status" value="1"/>
</dbReference>
<dbReference type="CDD" id="cd14014">
    <property type="entry name" value="STKc_PknB_like"/>
    <property type="match status" value="1"/>
</dbReference>
<dbReference type="Proteomes" id="UP000001880">
    <property type="component" value="Chromosome"/>
</dbReference>
<dbReference type="eggNOG" id="COG0784">
    <property type="taxonomic scope" value="Bacteria"/>
</dbReference>
<keyword evidence="5" id="KW-0418">Kinase</keyword>
<keyword evidence="3 6" id="KW-0597">Phosphoprotein</keyword>
<dbReference type="SUPFAM" id="SSF52540">
    <property type="entry name" value="P-loop containing nucleoside triphosphate hydrolases"/>
    <property type="match status" value="1"/>
</dbReference>
<feature type="domain" description="Histidine kinase" evidence="9">
    <location>
        <begin position="1503"/>
        <end position="1770"/>
    </location>
</feature>
<keyword evidence="11" id="KW-0547">Nucleotide-binding</keyword>
<dbReference type="SMART" id="SM00387">
    <property type="entry name" value="HATPase_c"/>
    <property type="match status" value="1"/>
</dbReference>
<dbReference type="PROSITE" id="PS50109">
    <property type="entry name" value="HIS_KIN"/>
    <property type="match status" value="1"/>
</dbReference>
<dbReference type="SUPFAM" id="SSF56112">
    <property type="entry name" value="Protein kinase-like (PK-like)"/>
    <property type="match status" value="1"/>
</dbReference>
<dbReference type="InterPro" id="IPR011006">
    <property type="entry name" value="CheY-like_superfamily"/>
</dbReference>
<feature type="domain" description="Response regulatory" evidence="10">
    <location>
        <begin position="1795"/>
        <end position="1913"/>
    </location>
</feature>
<gene>
    <name evidence="11" type="ordered locus">Hoch_2181</name>
</gene>
<dbReference type="RefSeq" id="WP_012827334.1">
    <property type="nucleotide sequence ID" value="NC_013440.1"/>
</dbReference>
<dbReference type="InterPro" id="IPR004358">
    <property type="entry name" value="Sig_transdc_His_kin-like_C"/>
</dbReference>
<dbReference type="InterPro" id="IPR003018">
    <property type="entry name" value="GAF"/>
</dbReference>
<dbReference type="InterPro" id="IPR027417">
    <property type="entry name" value="P-loop_NTPase"/>
</dbReference>
<dbReference type="InterPro" id="IPR053159">
    <property type="entry name" value="Hybrid_Histidine_Kinase"/>
</dbReference>
<dbReference type="Pfam" id="PF00512">
    <property type="entry name" value="HisKA"/>
    <property type="match status" value="1"/>
</dbReference>
<dbReference type="InterPro" id="IPR041664">
    <property type="entry name" value="AAA_16"/>
</dbReference>
<dbReference type="PANTHER" id="PTHR43642:SF1">
    <property type="entry name" value="HYBRID SIGNAL TRANSDUCTION HISTIDINE KINASE G"/>
    <property type="match status" value="1"/>
</dbReference>
<dbReference type="InterPro" id="IPR001789">
    <property type="entry name" value="Sig_transdc_resp-reg_receiver"/>
</dbReference>
<dbReference type="eggNOG" id="COG2205">
    <property type="taxonomic scope" value="Bacteria"/>
</dbReference>
<sequence>MPFAPQGFHIQSLIYESSTTLVYRARRQADDCPVVLKRLKREASAPAQIARYKREHETLSELAIHGVVDVIALEMVNGTPMLVLEDFGATSLAELHREHRFRLDQVLVLAPQIASILGDIHDRGIVHCDINPANILLNQKTGVLKLADFGAAIRLTENPPDRGNHLDGTLAYLSPEQSGRTDHLVDHRTDFYALGVTLYELLAGRLPFVTDDPLELMHSHLAREPTPVAEVAPGVPSAVSDIIAKLMAKRPDDRYQSARGCEYDLKECQSQLHFRVDIEPFPLGMNDRSSRFVVQQKLYGRDDEQRQLRQALERCASGGKEMLVIAGPPGVGKSALARGLQESPSHQHIYFTEGKFEQYRHDVPYSAVSRAFGTLIDQLLSESGERLQSWRDELHDALGNNAQVIVDVIPELAYLLGPQRPVTPLGPAESENRFHLIFQRFLETLCTAEHPLVVFMDDLQWADAASLVLAERTLTDPALKHMLIISAYRDNEVDAGHPLWSLLATLAAEQVPTQVIELSPLSSDDITKLLTESLGRSARECRTLAELVIAKTGGNPFFVNQFLHTLHQEQLIVFRTGNRRWHWDTETIRSQDITDNVVELMITRMRRLPAATRHALEIAACLGNHFDSDTLSIIRPGHPGQLPEVLAPALEHELIELVPEHESAGAERGRVRPATRYRFLHDRVQQAAYALLPESDKRELHLRIATLLHARLSPQEHARRIFELAEHFTVGAELIERTALRLAAAQVDLEAGRRALQTMAPDSARRFLRAGLDILPPKSFREHYELTRDLAMATIEAEYLLGDFDAARRLSEIVLEHARELPDRAAVYEFRILFHIAQNRMLEAIETAAEVMPLLGVTLPRTPEAVREIEARLRIDGASVLALAEQPDIADERELAALRILTSILSAAYLSDPELFRITVLVATDRCMRYGNSPVAAAVYCWYGALLCGHYQELERGYRFGELGMRLIERTPSPAYETKLQAIFHIFVLPWRRPIRGAFRPLRQTVELGLENGDQEYGFYSALNYCCLKYFSGEALPELYTELCTYTERIGRYRLAFHLRCAQIWEQTVRRHVNPDDGAPHLPGAIPPDPVSDEELEALRQESTLFLAYCAHLGRAMHRYIFGDHQGAFEDASQATSYRGIGAGTPFSVEDNFVHSLSLLSSLSPESAPEVVAQRLAQVAENQHRLDHWAESAPGNFRHKYTLIEAERARVQGDILAAMQHYDEAIAEARTYTFLREEAIACERAADFYRQLGRRPIAGMYLQDAYHAYRRWGSRAKAEQLESQHTWLLQRRGAKVAEFETSASSTSGNVRLFDLESVVKASQAVSGKLVLDELLAELMYIIVENAGAQRGYMLLSNDGELYVEAERDVDTATCRALPSHPVDGYRDLLPLGVLTFTVRTGKSAVLHDASRQGPFTRDPYIQRRRPRSVLCAPIQLKGELIGLVYLENNLVENAFTAARVQIVQMLAAQAAISIENARLLRSLEHSKELAERANRAKSDFLASVNHELRTPMNGIIGMIELLLGTRTDATQRDYLETARTAADQLMGIIRDTLDLSRIEAGKLELELAPFQLRECLDSLLRTIGPRVQAKGLDMRLELADEVPDELVGDRGRLLQVLLNLLGNAVKFTDPGGTISLRVLALPAPEPEDSTGEESRDSAGADGDASADGDEAGDNAASDRDPGRSRRRVPTLLRLNFRVCDTGEGISREAQELIFEPFMQAESNNASAKREGSGLGLAISSQLVGLMGGTLSVESELGAGSCFTFTACFDRPVEHELGGAVKGGEDDADELMPPLNILIAEDNTINQLVVTRLLQREGHSCVIANDGAEAVRKSESGDFDLILMDVRMPRLDGHAATRQIRKREEGTDRRLHIIALTASATTEIVGACTASGMDDYLSKPLRMELLRGKLRALQRRKHAQQKS</sequence>
<organism evidence="11 12">
    <name type="scientific">Haliangium ochraceum (strain DSM 14365 / JCM 11303 / SMP-2)</name>
    <dbReference type="NCBI Taxonomy" id="502025"/>
    <lineage>
        <taxon>Bacteria</taxon>
        <taxon>Pseudomonadati</taxon>
        <taxon>Myxococcota</taxon>
        <taxon>Polyangia</taxon>
        <taxon>Haliangiales</taxon>
        <taxon>Kofleriaceae</taxon>
        <taxon>Haliangium</taxon>
    </lineage>
</organism>
<dbReference type="eggNOG" id="COG0515">
    <property type="taxonomic scope" value="Bacteria"/>
</dbReference>
<dbReference type="InterPro" id="IPR036890">
    <property type="entry name" value="HATPase_C_sf"/>
</dbReference>
<dbReference type="OrthoDB" id="5521237at2"/>
<dbReference type="KEGG" id="hoh:Hoch_2181"/>
<dbReference type="eggNOG" id="COG3899">
    <property type="taxonomic scope" value="Bacteria"/>
</dbReference>
<evidence type="ECO:0000256" key="7">
    <source>
        <dbReference type="SAM" id="MobiDB-lite"/>
    </source>
</evidence>
<dbReference type="InterPro" id="IPR011009">
    <property type="entry name" value="Kinase-like_dom_sf"/>
</dbReference>
<dbReference type="Gene3D" id="3.30.450.40">
    <property type="match status" value="1"/>
</dbReference>
<dbReference type="Gene3D" id="3.40.50.300">
    <property type="entry name" value="P-loop containing nucleotide triphosphate hydrolases"/>
    <property type="match status" value="1"/>
</dbReference>
<keyword evidence="12" id="KW-1185">Reference proteome</keyword>
<dbReference type="InterPro" id="IPR005467">
    <property type="entry name" value="His_kinase_dom"/>
</dbReference>
<evidence type="ECO:0000256" key="2">
    <source>
        <dbReference type="ARBA" id="ARBA00012438"/>
    </source>
</evidence>
<evidence type="ECO:0000259" key="10">
    <source>
        <dbReference type="PROSITE" id="PS50110"/>
    </source>
</evidence>
<dbReference type="SMART" id="SM00448">
    <property type="entry name" value="REC"/>
    <property type="match status" value="1"/>
</dbReference>
<dbReference type="SUPFAM" id="SSF47384">
    <property type="entry name" value="Homodimeric domain of signal transducing histidine kinase"/>
    <property type="match status" value="1"/>
</dbReference>
<dbReference type="PROSITE" id="PS50011">
    <property type="entry name" value="PROTEIN_KINASE_DOM"/>
    <property type="match status" value="1"/>
</dbReference>
<dbReference type="Gene3D" id="1.10.287.130">
    <property type="match status" value="1"/>
</dbReference>
<evidence type="ECO:0000313" key="11">
    <source>
        <dbReference type="EMBL" id="ACY14726.1"/>
    </source>
</evidence>